<keyword evidence="2" id="KW-1185">Reference proteome</keyword>
<gene>
    <name evidence="1" type="ORF">GCM10009007_19340</name>
</gene>
<dbReference type="RefSeq" id="WP_189493769.1">
    <property type="nucleotide sequence ID" value="NZ_BMZG01000012.1"/>
</dbReference>
<sequence>MSNTAFTRQLGSEVGVQLNPTQDRSERFATDATREQSFAAMCRLKRGQIGQPILVHKGNMDKVIGTPEPIRLNPLNIAQRNLREALSKGAKAAVVWRLVGAGARIKWIVAKNEYDEDGTNEIRYSVQDDAPTDAEDFVFAIKHLGCFNDGIRVGLSAPAVSDIGGAGLPATVVTINLYDNRKNLLHTITGSLDLHSEDEDGLPNHIAAFAENYLPDDVELLLTTSSQILPQNNAYGKNKLGQQKEALSEVLFAFDEGGTGYTMAQYDEAVFGLTNSTYRYTYVSSLMSESVALVYKLNQLVYDTNTTGAIDVPPTFTPEQAAIWVNQLNLDQKLLTAIWHPVKALDETGINGMGYYGAGHLRIAYACARNAMVNGYGLPRKHQPIAGRDYGVSRPRMKQTYMPKQEELSLLADAGITPCVYESYIGGGRYAFLDVCTLSKKRNSHFNLSSAVEIITSIENMAAEIAKSFVVLKGMDEGIKGGTQQVELMLKACYGSKWLLPVEELGGAPYQVQIVKSEMRPTDTLLVYIICRPEGVARQVHITVTVTL</sequence>
<reference evidence="1" key="2">
    <citation type="submission" date="2020-09" db="EMBL/GenBank/DDBJ databases">
        <authorList>
            <person name="Sun Q."/>
            <person name="Kim S."/>
        </authorList>
    </citation>
    <scope>NUCLEOTIDE SEQUENCE</scope>
    <source>
        <strain evidence="1">KCTC 32501</strain>
    </source>
</reference>
<evidence type="ECO:0000313" key="2">
    <source>
        <dbReference type="Proteomes" id="UP000614287"/>
    </source>
</evidence>
<organism evidence="1 2">
    <name type="scientific">Formosimonas limnophila</name>
    <dbReference type="NCBI Taxonomy" id="1384487"/>
    <lineage>
        <taxon>Bacteria</taxon>
        <taxon>Pseudomonadati</taxon>
        <taxon>Pseudomonadota</taxon>
        <taxon>Betaproteobacteria</taxon>
        <taxon>Burkholderiales</taxon>
        <taxon>Burkholderiaceae</taxon>
        <taxon>Formosimonas</taxon>
    </lineage>
</organism>
<comment type="caution">
    <text evidence="1">The sequence shown here is derived from an EMBL/GenBank/DDBJ whole genome shotgun (WGS) entry which is preliminary data.</text>
</comment>
<evidence type="ECO:0000313" key="1">
    <source>
        <dbReference type="EMBL" id="GHA78440.1"/>
    </source>
</evidence>
<proteinExistence type="predicted"/>
<name>A0A8J3CPE1_9BURK</name>
<dbReference type="Proteomes" id="UP000614287">
    <property type="component" value="Unassembled WGS sequence"/>
</dbReference>
<accession>A0A8J3CPE1</accession>
<dbReference type="AlphaFoldDB" id="A0A8J3CPE1"/>
<dbReference type="EMBL" id="BMZG01000012">
    <property type="protein sequence ID" value="GHA78440.1"/>
    <property type="molecule type" value="Genomic_DNA"/>
</dbReference>
<protein>
    <submittedName>
        <fullName evidence="1">Uncharacterized protein</fullName>
    </submittedName>
</protein>
<reference evidence="1" key="1">
    <citation type="journal article" date="2014" name="Int. J. Syst. Evol. Microbiol.">
        <title>Complete genome sequence of Corynebacterium casei LMG S-19264T (=DSM 44701T), isolated from a smear-ripened cheese.</title>
        <authorList>
            <consortium name="US DOE Joint Genome Institute (JGI-PGF)"/>
            <person name="Walter F."/>
            <person name="Albersmeier A."/>
            <person name="Kalinowski J."/>
            <person name="Ruckert C."/>
        </authorList>
    </citation>
    <scope>NUCLEOTIDE SEQUENCE</scope>
    <source>
        <strain evidence="1">KCTC 32501</strain>
    </source>
</reference>